<reference evidence="9 10" key="1">
    <citation type="submission" date="2019-06" db="EMBL/GenBank/DDBJ databases">
        <authorList>
            <person name="Li J."/>
        </authorList>
    </citation>
    <scope>NUCLEOTIDE SEQUENCE [LARGE SCALE GENOMIC DNA]</scope>
    <source>
        <strain evidence="9 10">LMG 28165</strain>
    </source>
</reference>
<evidence type="ECO:0000256" key="1">
    <source>
        <dbReference type="ARBA" id="ARBA00004651"/>
    </source>
</evidence>
<gene>
    <name evidence="9" type="ORF">FHE74_05765</name>
</gene>
<evidence type="ECO:0000256" key="5">
    <source>
        <dbReference type="ARBA" id="ARBA00022989"/>
    </source>
</evidence>
<name>A0A5C4U4Q7_9CORY</name>
<dbReference type="PANTHER" id="PTHR12677">
    <property type="entry name" value="GOLGI APPARATUS MEMBRANE PROTEIN TVP38-RELATED"/>
    <property type="match status" value="1"/>
</dbReference>
<dbReference type="OrthoDB" id="5242213at2"/>
<feature type="transmembrane region" description="Helical" evidence="7">
    <location>
        <begin position="21"/>
        <end position="38"/>
    </location>
</feature>
<dbReference type="Pfam" id="PF09335">
    <property type="entry name" value="VTT_dom"/>
    <property type="match status" value="1"/>
</dbReference>
<feature type="domain" description="VTT" evidence="8">
    <location>
        <begin position="38"/>
        <end position="155"/>
    </location>
</feature>
<keyword evidence="4 7" id="KW-0812">Transmembrane</keyword>
<comment type="similarity">
    <text evidence="2 7">Belongs to the TVP38/TMEM64 family.</text>
</comment>
<comment type="caution">
    <text evidence="7">Lacks conserved residue(s) required for the propagation of feature annotation.</text>
</comment>
<dbReference type="EMBL" id="VDHJ01000007">
    <property type="protein sequence ID" value="TNL97670.1"/>
    <property type="molecule type" value="Genomic_DNA"/>
</dbReference>
<keyword evidence="10" id="KW-1185">Reference proteome</keyword>
<dbReference type="GO" id="GO:0005886">
    <property type="term" value="C:plasma membrane"/>
    <property type="evidence" value="ECO:0007669"/>
    <property type="project" value="UniProtKB-SubCell"/>
</dbReference>
<protein>
    <recommendedName>
        <fullName evidence="7">TVP38/TMEM64 family membrane protein</fullName>
    </recommendedName>
</protein>
<dbReference type="Proteomes" id="UP000312032">
    <property type="component" value="Unassembled WGS sequence"/>
</dbReference>
<organism evidence="9 10">
    <name type="scientific">Corynebacterium tapiri</name>
    <dbReference type="NCBI Taxonomy" id="1448266"/>
    <lineage>
        <taxon>Bacteria</taxon>
        <taxon>Bacillati</taxon>
        <taxon>Actinomycetota</taxon>
        <taxon>Actinomycetes</taxon>
        <taxon>Mycobacteriales</taxon>
        <taxon>Corynebacteriaceae</taxon>
        <taxon>Corynebacterium</taxon>
    </lineage>
</organism>
<proteinExistence type="inferred from homology"/>
<evidence type="ECO:0000256" key="4">
    <source>
        <dbReference type="ARBA" id="ARBA00022692"/>
    </source>
</evidence>
<dbReference type="InterPro" id="IPR032816">
    <property type="entry name" value="VTT_dom"/>
</dbReference>
<dbReference type="PANTHER" id="PTHR12677:SF59">
    <property type="entry name" value="GOLGI APPARATUS MEMBRANE PROTEIN TVP38-RELATED"/>
    <property type="match status" value="1"/>
</dbReference>
<keyword evidence="6 7" id="KW-0472">Membrane</keyword>
<evidence type="ECO:0000256" key="6">
    <source>
        <dbReference type="ARBA" id="ARBA00023136"/>
    </source>
</evidence>
<sequence length="197" mass="21031">MLVDVPGLATMRTWAEQLGPAFVVVFWLFYVLITQFPIPRTVLTISAGALFGPWLGIALSLSATTVAAVISLVVVRNLLKEWIAPRLTHPMIERINARLRQRGWLAITSLRLIAGVPFSIMNYAAAVSDVRVGVFAVATLVGSAPGTILVTLFGDALATRSNPWALAAMAVLAVIGIVGVLVDAKTPTQSESVKAER</sequence>
<dbReference type="InterPro" id="IPR015414">
    <property type="entry name" value="TMEM64"/>
</dbReference>
<feature type="transmembrane region" description="Helical" evidence="7">
    <location>
        <begin position="164"/>
        <end position="182"/>
    </location>
</feature>
<evidence type="ECO:0000259" key="8">
    <source>
        <dbReference type="Pfam" id="PF09335"/>
    </source>
</evidence>
<evidence type="ECO:0000313" key="10">
    <source>
        <dbReference type="Proteomes" id="UP000312032"/>
    </source>
</evidence>
<evidence type="ECO:0000313" key="9">
    <source>
        <dbReference type="EMBL" id="TNL97670.1"/>
    </source>
</evidence>
<feature type="transmembrane region" description="Helical" evidence="7">
    <location>
        <begin position="50"/>
        <end position="75"/>
    </location>
</feature>
<dbReference type="AlphaFoldDB" id="A0A5C4U4Q7"/>
<keyword evidence="5 7" id="KW-1133">Transmembrane helix</keyword>
<evidence type="ECO:0000256" key="7">
    <source>
        <dbReference type="RuleBase" id="RU366058"/>
    </source>
</evidence>
<evidence type="ECO:0000256" key="2">
    <source>
        <dbReference type="ARBA" id="ARBA00008640"/>
    </source>
</evidence>
<accession>A0A5C4U4Q7</accession>
<comment type="subcellular location">
    <subcellularLocation>
        <location evidence="1 7">Cell membrane</location>
        <topology evidence="1 7">Multi-pass membrane protein</topology>
    </subcellularLocation>
</comment>
<evidence type="ECO:0000256" key="3">
    <source>
        <dbReference type="ARBA" id="ARBA00022475"/>
    </source>
</evidence>
<comment type="caution">
    <text evidence="9">The sequence shown here is derived from an EMBL/GenBank/DDBJ whole genome shotgun (WGS) entry which is preliminary data.</text>
</comment>
<keyword evidence="3 7" id="KW-1003">Cell membrane</keyword>
<feature type="transmembrane region" description="Helical" evidence="7">
    <location>
        <begin position="132"/>
        <end position="152"/>
    </location>
</feature>